<evidence type="ECO:0000256" key="11">
    <source>
        <dbReference type="SAM" id="Phobius"/>
    </source>
</evidence>
<keyword evidence="6" id="KW-0769">Symport</keyword>
<protein>
    <recommendedName>
        <fullName evidence="10">Putative proline/betaine transporter</fullName>
    </recommendedName>
</protein>
<dbReference type="InterPro" id="IPR036259">
    <property type="entry name" value="MFS_trans_sf"/>
</dbReference>
<keyword evidence="14" id="KW-1185">Reference proteome</keyword>
<evidence type="ECO:0000256" key="5">
    <source>
        <dbReference type="ARBA" id="ARBA00022692"/>
    </source>
</evidence>
<feature type="transmembrane region" description="Helical" evidence="11">
    <location>
        <begin position="318"/>
        <end position="336"/>
    </location>
</feature>
<evidence type="ECO:0000256" key="3">
    <source>
        <dbReference type="ARBA" id="ARBA00022448"/>
    </source>
</evidence>
<keyword evidence="5 11" id="KW-0812">Transmembrane</keyword>
<keyword evidence="4" id="KW-1003">Cell membrane</keyword>
<evidence type="ECO:0000313" key="14">
    <source>
        <dbReference type="Proteomes" id="UP000238362"/>
    </source>
</evidence>
<feature type="transmembrane region" description="Helical" evidence="11">
    <location>
        <begin position="235"/>
        <end position="254"/>
    </location>
</feature>
<feature type="transmembrane region" description="Helical" evidence="11">
    <location>
        <begin position="99"/>
        <end position="123"/>
    </location>
</feature>
<dbReference type="InterPro" id="IPR005829">
    <property type="entry name" value="Sugar_transporter_CS"/>
</dbReference>
<proteinExistence type="inferred from homology"/>
<evidence type="ECO:0000256" key="4">
    <source>
        <dbReference type="ARBA" id="ARBA00022475"/>
    </source>
</evidence>
<evidence type="ECO:0000256" key="10">
    <source>
        <dbReference type="ARBA" id="ARBA00039918"/>
    </source>
</evidence>
<comment type="caution">
    <text evidence="13">The sequence shown here is derived from an EMBL/GenBank/DDBJ whole genome shotgun (WGS) entry which is preliminary data.</text>
</comment>
<evidence type="ECO:0000256" key="1">
    <source>
        <dbReference type="ARBA" id="ARBA00004651"/>
    </source>
</evidence>
<feature type="domain" description="Major facilitator superfamily (MFS) profile" evidence="12">
    <location>
        <begin position="1"/>
        <end position="409"/>
    </location>
</feature>
<dbReference type="RefSeq" id="WP_106178879.1">
    <property type="nucleotide sequence ID" value="NZ_PVNH01000004.1"/>
</dbReference>
<name>A0A2T0LWM5_9PSEU</name>
<dbReference type="CDD" id="cd17369">
    <property type="entry name" value="MFS_ShiA_like"/>
    <property type="match status" value="1"/>
</dbReference>
<organism evidence="13 14">
    <name type="scientific">Prauserella shujinwangii</name>
    <dbReference type="NCBI Taxonomy" id="1453103"/>
    <lineage>
        <taxon>Bacteria</taxon>
        <taxon>Bacillati</taxon>
        <taxon>Actinomycetota</taxon>
        <taxon>Actinomycetes</taxon>
        <taxon>Pseudonocardiales</taxon>
        <taxon>Pseudonocardiaceae</taxon>
        <taxon>Prauserella</taxon>
    </lineage>
</organism>
<evidence type="ECO:0000313" key="13">
    <source>
        <dbReference type="EMBL" id="PRX48426.1"/>
    </source>
</evidence>
<feature type="transmembrane region" description="Helical" evidence="11">
    <location>
        <begin position="69"/>
        <end position="93"/>
    </location>
</feature>
<accession>A0A2T0LWM5</accession>
<feature type="transmembrane region" description="Helical" evidence="11">
    <location>
        <begin position="144"/>
        <end position="162"/>
    </location>
</feature>
<dbReference type="GO" id="GO:0005886">
    <property type="term" value="C:plasma membrane"/>
    <property type="evidence" value="ECO:0007669"/>
    <property type="project" value="UniProtKB-SubCell"/>
</dbReference>
<dbReference type="PANTHER" id="PTHR43045">
    <property type="entry name" value="SHIKIMATE TRANSPORTER"/>
    <property type="match status" value="1"/>
</dbReference>
<dbReference type="Gene3D" id="1.20.1250.20">
    <property type="entry name" value="MFS general substrate transporter like domains"/>
    <property type="match status" value="1"/>
</dbReference>
<evidence type="ECO:0000259" key="12">
    <source>
        <dbReference type="PROSITE" id="PS50850"/>
    </source>
</evidence>
<feature type="transmembrane region" description="Helical" evidence="11">
    <location>
        <begin position="266"/>
        <end position="285"/>
    </location>
</feature>
<reference evidence="13 14" key="1">
    <citation type="submission" date="2018-03" db="EMBL/GenBank/DDBJ databases">
        <title>Genomic Encyclopedia of Type Strains, Phase III (KMG-III): the genomes of soil and plant-associated and newly described type strains.</title>
        <authorList>
            <person name="Whitman W."/>
        </authorList>
    </citation>
    <scope>NUCLEOTIDE SEQUENCE [LARGE SCALE GENOMIC DNA]</scope>
    <source>
        <strain evidence="13 14">CGMCC 4.7125</strain>
    </source>
</reference>
<keyword evidence="8 11" id="KW-0472">Membrane</keyword>
<feature type="transmembrane region" description="Helical" evidence="11">
    <location>
        <begin position="384"/>
        <end position="405"/>
    </location>
</feature>
<feature type="transmembrane region" description="Helical" evidence="11">
    <location>
        <begin position="33"/>
        <end position="57"/>
    </location>
</feature>
<dbReference type="EMBL" id="PVNH01000004">
    <property type="protein sequence ID" value="PRX48426.1"/>
    <property type="molecule type" value="Genomic_DNA"/>
</dbReference>
<evidence type="ECO:0000256" key="6">
    <source>
        <dbReference type="ARBA" id="ARBA00022847"/>
    </source>
</evidence>
<keyword evidence="3" id="KW-0813">Transport</keyword>
<dbReference type="PROSITE" id="PS00217">
    <property type="entry name" value="SUGAR_TRANSPORT_2"/>
    <property type="match status" value="1"/>
</dbReference>
<sequence length="424" mass="44735">MIGTTIEWYDFFLFGSAAALVFNKLFFPEADPLTGTLLALATFAIGFVARPIGGLVFGHFGDKLGRKKLLVVSLLMMGGATFAMGLLPTYATIGLAAPLLLVLLRLIQGFALGGEWGGAVLIVSEHGDAKRRGFWASWPQAGAPGGNLLATAVLAILAAVQSEAAFEAWGWRVPFLLSGLLIGIGLWIRLSVSESPVFLEAVERAGKNPAPEKAPIVTVLRHSWRAVLIAMGARFAENVSYYIVTAFVLVYLVNEVEVSRSVGLNAVLIGSAVHFVTIPFWGWLSDVLGRRVVYLFGATGMLVWGFVFFSMLDTASGLATIVAVTVGLVLHGAMYGPQAAFFSELFGTRVRYSGASIGYQLASIIAGGLAPLIATALLDATGASLAISVYLAATCVLTIVAVYLAKETRGTSLADAGHRESVSA</sequence>
<dbReference type="Proteomes" id="UP000238362">
    <property type="component" value="Unassembled WGS sequence"/>
</dbReference>
<feature type="transmembrane region" description="Helical" evidence="11">
    <location>
        <begin position="168"/>
        <end position="188"/>
    </location>
</feature>
<feature type="transmembrane region" description="Helical" evidence="11">
    <location>
        <begin position="357"/>
        <end position="378"/>
    </location>
</feature>
<evidence type="ECO:0000256" key="8">
    <source>
        <dbReference type="ARBA" id="ARBA00023136"/>
    </source>
</evidence>
<comment type="similarity">
    <text evidence="2">Belongs to the major facilitator superfamily. Metabolite:H+ Symporter (MHS) family (TC 2.A.1.6) family.</text>
</comment>
<gene>
    <name evidence="13" type="ORF">B0I33_104242</name>
</gene>
<dbReference type="InterPro" id="IPR020846">
    <property type="entry name" value="MFS_dom"/>
</dbReference>
<dbReference type="GO" id="GO:0015293">
    <property type="term" value="F:symporter activity"/>
    <property type="evidence" value="ECO:0007669"/>
    <property type="project" value="UniProtKB-KW"/>
</dbReference>
<evidence type="ECO:0000256" key="7">
    <source>
        <dbReference type="ARBA" id="ARBA00022989"/>
    </source>
</evidence>
<feature type="transmembrane region" description="Helical" evidence="11">
    <location>
        <begin position="292"/>
        <end position="312"/>
    </location>
</feature>
<dbReference type="OrthoDB" id="8953821at2"/>
<dbReference type="InterPro" id="IPR005828">
    <property type="entry name" value="MFS_sugar_transport-like"/>
</dbReference>
<dbReference type="FunFam" id="1.20.1250.20:FF:000001">
    <property type="entry name" value="Dicarboxylate MFS transporter"/>
    <property type="match status" value="1"/>
</dbReference>
<comment type="subcellular location">
    <subcellularLocation>
        <location evidence="1">Cell membrane</location>
        <topology evidence="1">Multi-pass membrane protein</topology>
    </subcellularLocation>
</comment>
<dbReference type="AlphaFoldDB" id="A0A2T0LWM5"/>
<comment type="function">
    <text evidence="9">May be a proton symporter involved in the uptake of osmolytes such as proline and glycine betaine.</text>
</comment>
<dbReference type="Pfam" id="PF00083">
    <property type="entry name" value="Sugar_tr"/>
    <property type="match status" value="1"/>
</dbReference>
<dbReference type="PANTHER" id="PTHR43045:SF1">
    <property type="entry name" value="SHIKIMATE TRANSPORTER"/>
    <property type="match status" value="1"/>
</dbReference>
<keyword evidence="7 11" id="KW-1133">Transmembrane helix</keyword>
<dbReference type="SUPFAM" id="SSF103473">
    <property type="entry name" value="MFS general substrate transporter"/>
    <property type="match status" value="1"/>
</dbReference>
<evidence type="ECO:0000256" key="2">
    <source>
        <dbReference type="ARBA" id="ARBA00008240"/>
    </source>
</evidence>
<dbReference type="PROSITE" id="PS50850">
    <property type="entry name" value="MFS"/>
    <property type="match status" value="1"/>
</dbReference>
<evidence type="ECO:0000256" key="9">
    <source>
        <dbReference type="ARBA" id="ARBA00037295"/>
    </source>
</evidence>